<name>A0A1X7TPR8_AMPQE</name>
<accession>A0A1X7TPR8</accession>
<reference evidence="1" key="1">
    <citation type="submission" date="2017-05" db="UniProtKB">
        <authorList>
            <consortium name="EnsemblMetazoa"/>
        </authorList>
    </citation>
    <scope>IDENTIFICATION</scope>
</reference>
<organism evidence="1">
    <name type="scientific">Amphimedon queenslandica</name>
    <name type="common">Sponge</name>
    <dbReference type="NCBI Taxonomy" id="400682"/>
    <lineage>
        <taxon>Eukaryota</taxon>
        <taxon>Metazoa</taxon>
        <taxon>Porifera</taxon>
        <taxon>Demospongiae</taxon>
        <taxon>Heteroscleromorpha</taxon>
        <taxon>Haplosclerida</taxon>
        <taxon>Niphatidae</taxon>
        <taxon>Amphimedon</taxon>
    </lineage>
</organism>
<proteinExistence type="predicted"/>
<dbReference type="AlphaFoldDB" id="A0A1X7TPR8"/>
<evidence type="ECO:0000313" key="1">
    <source>
        <dbReference type="EnsemblMetazoa" id="Aqu2.1.17073_001"/>
    </source>
</evidence>
<protein>
    <submittedName>
        <fullName evidence="1">Uncharacterized protein</fullName>
    </submittedName>
</protein>
<dbReference type="EnsemblMetazoa" id="Aqu2.1.17073_001">
    <property type="protein sequence ID" value="Aqu2.1.17073_001"/>
    <property type="gene ID" value="Aqu2.1.17073"/>
</dbReference>
<dbReference type="InParanoid" id="A0A1X7TPR8"/>
<sequence length="235" mass="26673">MKTQAKKVNDSYFMIVMKEVLVPVVGLISDIECQSENDDINSPLTSGDEEGMCATLNLHRSNFINHQDCDEILTIVPDFPDTVYDSDDDIVIYSRKDSYKAVASQFAKQAHPPTRIGSLPTSQLFHDLKSQEVKFIKTSKDPKSSTFFMPSTFQEKFQSQPKSIWPLTNDVIAQQIFLYLEEIAALHCKETEIRKAVAVQLLWPEAMVMVLKSLKGSGMSHQEAELEYRNSMKKI</sequence>